<protein>
    <recommendedName>
        <fullName evidence="4">DUF192 domain-containing protein</fullName>
    </recommendedName>
</protein>
<name>A0A0G1CAL9_9BACT</name>
<keyword evidence="1" id="KW-1133">Transmembrane helix</keyword>
<dbReference type="AlphaFoldDB" id="A0A0G1CAL9"/>
<dbReference type="Gene3D" id="2.60.120.1140">
    <property type="entry name" value="Protein of unknown function DUF192"/>
    <property type="match status" value="1"/>
</dbReference>
<dbReference type="PANTHER" id="PTHR37953:SF1">
    <property type="entry name" value="UPF0127 PROTEIN MJ1496"/>
    <property type="match status" value="1"/>
</dbReference>
<evidence type="ECO:0000256" key="1">
    <source>
        <dbReference type="SAM" id="Phobius"/>
    </source>
</evidence>
<gene>
    <name evidence="2" type="ORF">UV58_C0006G0004</name>
</gene>
<dbReference type="Proteomes" id="UP000034810">
    <property type="component" value="Unassembled WGS sequence"/>
</dbReference>
<accession>A0A0G1CAL9</accession>
<dbReference type="InterPro" id="IPR003795">
    <property type="entry name" value="DUF192"/>
</dbReference>
<organism evidence="2 3">
    <name type="scientific">Candidatus Wolfebacteria bacterium GW2011_GWC1_43_10</name>
    <dbReference type="NCBI Taxonomy" id="1619011"/>
    <lineage>
        <taxon>Bacteria</taxon>
        <taxon>Candidatus Wolfeibacteriota</taxon>
    </lineage>
</organism>
<feature type="transmembrane region" description="Helical" evidence="1">
    <location>
        <begin position="7"/>
        <end position="27"/>
    </location>
</feature>
<dbReference type="Pfam" id="PF02643">
    <property type="entry name" value="DUF192"/>
    <property type="match status" value="1"/>
</dbReference>
<evidence type="ECO:0000313" key="2">
    <source>
        <dbReference type="EMBL" id="KKS82705.1"/>
    </source>
</evidence>
<evidence type="ECO:0000313" key="3">
    <source>
        <dbReference type="Proteomes" id="UP000034810"/>
    </source>
</evidence>
<evidence type="ECO:0008006" key="4">
    <source>
        <dbReference type="Google" id="ProtNLM"/>
    </source>
</evidence>
<proteinExistence type="predicted"/>
<comment type="caution">
    <text evidence="2">The sequence shown here is derived from an EMBL/GenBank/DDBJ whole genome shotgun (WGS) entry which is preliminary data.</text>
</comment>
<keyword evidence="1" id="KW-0472">Membrane</keyword>
<dbReference type="PANTHER" id="PTHR37953">
    <property type="entry name" value="UPF0127 PROTEIN MJ1496"/>
    <property type="match status" value="1"/>
</dbReference>
<dbReference type="InterPro" id="IPR038695">
    <property type="entry name" value="Saro_0823-like_sf"/>
</dbReference>
<dbReference type="EMBL" id="LCFA01000006">
    <property type="protein sequence ID" value="KKS82705.1"/>
    <property type="molecule type" value="Genomic_DNA"/>
</dbReference>
<reference evidence="2 3" key="1">
    <citation type="journal article" date="2015" name="Nature">
        <title>rRNA introns, odd ribosomes, and small enigmatic genomes across a large radiation of phyla.</title>
        <authorList>
            <person name="Brown C.T."/>
            <person name="Hug L.A."/>
            <person name="Thomas B.C."/>
            <person name="Sharon I."/>
            <person name="Castelle C.J."/>
            <person name="Singh A."/>
            <person name="Wilkins M.J."/>
            <person name="Williams K.H."/>
            <person name="Banfield J.F."/>
        </authorList>
    </citation>
    <scope>NUCLEOTIDE SEQUENCE [LARGE SCALE GENOMIC DNA]</scope>
</reference>
<keyword evidence="1" id="KW-0812">Transmembrane</keyword>
<sequence>MIQTKTTILLFLLVLLVLGLIAIYWTIKNAGFSKDWQDNDWAKISIGQGEITAELAVSWSKKSIGLSGKGSLADNQGMLFIFNQPTTPSFWMKDMKFNLDFVWINGDKIVDLSKNVPAPLSDQSPVVISPKESADKVLEINAGTADKLNIQVGDKINIKKITPNL</sequence>